<evidence type="ECO:0000256" key="1">
    <source>
        <dbReference type="SAM" id="MobiDB-lite"/>
    </source>
</evidence>
<protein>
    <submittedName>
        <fullName evidence="2">Uncharacterized protein</fullName>
    </submittedName>
</protein>
<reference evidence="2" key="2">
    <citation type="submission" date="2015-07" db="EMBL/GenBank/DDBJ databases">
        <authorList>
            <person name="Noorani M."/>
        </authorList>
    </citation>
    <scope>NUCLEOTIDE SEQUENCE</scope>
    <source>
        <strain evidence="2">Yugu1</strain>
    </source>
</reference>
<evidence type="ECO:0000313" key="2">
    <source>
        <dbReference type="EMBL" id="RCV04883.1"/>
    </source>
</evidence>
<dbReference type="AlphaFoldDB" id="A0A368PH31"/>
<name>A0A368PH31_SETIT</name>
<reference evidence="2" key="1">
    <citation type="journal article" date="2012" name="Nat. Biotechnol.">
        <title>Reference genome sequence of the model plant Setaria.</title>
        <authorList>
            <person name="Bennetzen J.L."/>
            <person name="Schmutz J."/>
            <person name="Wang H."/>
            <person name="Percifield R."/>
            <person name="Hawkins J."/>
            <person name="Pontaroli A.C."/>
            <person name="Estep M."/>
            <person name="Feng L."/>
            <person name="Vaughn J.N."/>
            <person name="Grimwood J."/>
            <person name="Jenkins J."/>
            <person name="Barry K."/>
            <person name="Lindquist E."/>
            <person name="Hellsten U."/>
            <person name="Deshpande S."/>
            <person name="Wang X."/>
            <person name="Wu X."/>
            <person name="Mitros T."/>
            <person name="Triplett J."/>
            <person name="Yang X."/>
            <person name="Ye C.Y."/>
            <person name="Mauro-Herrera M."/>
            <person name="Wang L."/>
            <person name="Li P."/>
            <person name="Sharma M."/>
            <person name="Sharma R."/>
            <person name="Ronald P.C."/>
            <person name="Panaud O."/>
            <person name="Kellogg E.A."/>
            <person name="Brutnell T.P."/>
            <person name="Doust A.N."/>
            <person name="Tuskan G.A."/>
            <person name="Rokhsar D."/>
            <person name="Devos K.M."/>
        </authorList>
    </citation>
    <scope>NUCLEOTIDE SEQUENCE [LARGE SCALE GENOMIC DNA]</scope>
    <source>
        <strain evidence="2">Yugu1</strain>
    </source>
</reference>
<accession>A0A368PH31</accession>
<organism evidence="2">
    <name type="scientific">Setaria italica</name>
    <name type="common">Foxtail millet</name>
    <name type="synonym">Panicum italicum</name>
    <dbReference type="NCBI Taxonomy" id="4555"/>
    <lineage>
        <taxon>Eukaryota</taxon>
        <taxon>Viridiplantae</taxon>
        <taxon>Streptophyta</taxon>
        <taxon>Embryophyta</taxon>
        <taxon>Tracheophyta</taxon>
        <taxon>Spermatophyta</taxon>
        <taxon>Magnoliopsida</taxon>
        <taxon>Liliopsida</taxon>
        <taxon>Poales</taxon>
        <taxon>Poaceae</taxon>
        <taxon>PACMAD clade</taxon>
        <taxon>Panicoideae</taxon>
        <taxon>Panicodae</taxon>
        <taxon>Paniceae</taxon>
        <taxon>Cenchrinae</taxon>
        <taxon>Setaria</taxon>
    </lineage>
</organism>
<dbReference type="EMBL" id="CM003528">
    <property type="protein sequence ID" value="RCV04883.1"/>
    <property type="molecule type" value="Genomic_DNA"/>
</dbReference>
<gene>
    <name evidence="2" type="ORF">SETIT_1G037200v2</name>
</gene>
<proteinExistence type="predicted"/>
<sequence length="185" mass="20328">MVDRASRLRRPCRRSLLSSDAPVPAATSRPTPPAGAPPLDSRILPPRAQVRILGSQCRSSPATAAKVPSRLVARGAPSPCGRRRRQPLPLHWRRPRLRAGELKRCDAPLLAGASASKRVPTGCTKGRFLTSLCCTGKNAVFVRHRTVMASGTGTEVWWRLYVRSNKQGNLVSDNHQRETELRTAR</sequence>
<feature type="region of interest" description="Disordered" evidence="1">
    <location>
        <begin position="1"/>
        <end position="42"/>
    </location>
</feature>